<dbReference type="Gene3D" id="1.25.40.10">
    <property type="entry name" value="Tetratricopeptide repeat domain"/>
    <property type="match status" value="1"/>
</dbReference>
<evidence type="ECO:0000313" key="3">
    <source>
        <dbReference type="EMBL" id="ASJ03268.1"/>
    </source>
</evidence>
<protein>
    <submittedName>
        <fullName evidence="3">Uncharacterized protein</fullName>
    </submittedName>
</protein>
<organism evidence="3 4">
    <name type="scientific">Thermococcus profundus</name>
    <dbReference type="NCBI Taxonomy" id="49899"/>
    <lineage>
        <taxon>Archaea</taxon>
        <taxon>Methanobacteriati</taxon>
        <taxon>Methanobacteriota</taxon>
        <taxon>Thermococci</taxon>
        <taxon>Thermococcales</taxon>
        <taxon>Thermococcaceae</taxon>
        <taxon>Thermococcus</taxon>
    </lineage>
</organism>
<dbReference type="GeneID" id="33320427"/>
<evidence type="ECO:0000256" key="1">
    <source>
        <dbReference type="SAM" id="Coils"/>
    </source>
</evidence>
<feature type="compositionally biased region" description="Polar residues" evidence="2">
    <location>
        <begin position="261"/>
        <end position="271"/>
    </location>
</feature>
<dbReference type="EMBL" id="CP014862">
    <property type="protein sequence ID" value="ASJ03268.1"/>
    <property type="molecule type" value="Genomic_DNA"/>
</dbReference>
<dbReference type="AlphaFoldDB" id="A0A2Z2MMW4"/>
<proteinExistence type="predicted"/>
<accession>A0A2Z2MMW4</accession>
<dbReference type="InterPro" id="IPR011990">
    <property type="entry name" value="TPR-like_helical_dom_sf"/>
</dbReference>
<feature type="coiled-coil region" evidence="1">
    <location>
        <begin position="211"/>
        <end position="238"/>
    </location>
</feature>
<reference evidence="3 4" key="1">
    <citation type="submission" date="2016-03" db="EMBL/GenBank/DDBJ databases">
        <title>Complete genome sequence of Thermococcus profundus strain DT5432.</title>
        <authorList>
            <person name="Oger P.M."/>
        </authorList>
    </citation>
    <scope>NUCLEOTIDE SEQUENCE [LARGE SCALE GENOMIC DNA]</scope>
    <source>
        <strain evidence="3 4">DT 5432</strain>
    </source>
</reference>
<keyword evidence="1" id="KW-0175">Coiled coil</keyword>
<evidence type="ECO:0000256" key="2">
    <source>
        <dbReference type="SAM" id="MobiDB-lite"/>
    </source>
</evidence>
<dbReference type="RefSeq" id="WP_088858526.1">
    <property type="nucleotide sequence ID" value="NZ_CP014862.1"/>
</dbReference>
<name>A0A2Z2MMW4_THEPR</name>
<dbReference type="KEGG" id="tprf:A3L09_08380"/>
<dbReference type="Proteomes" id="UP000250179">
    <property type="component" value="Chromosome"/>
</dbReference>
<dbReference type="OrthoDB" id="92924at2157"/>
<sequence>MGKLDELFGIVEREDKKSDLERIETIEELVSSEEFQRAISELERVKKDENIYVGAEIIIKGLSKPDLLTDRASISAYLKELIPIINGVNSWRYRAILMADVAMAFYEIGDEFNGDLALKTAINLAYAAGEDVLVEILRELIRRGMLDKGSYAFSLVRDRKKIDFLLSQLVEFFYLAGDYEKARAALHHIQDPFHRSVALYRLALIESSRDKNKALVLLEEATKSAEKIQNKHARLELLIKLSDLKGQLTGEGVSLKEILKKNSSPPSSQHGENAHDEDQY</sequence>
<gene>
    <name evidence="3" type="ORF">A3L09_08380</name>
</gene>
<keyword evidence="4" id="KW-1185">Reference proteome</keyword>
<feature type="region of interest" description="Disordered" evidence="2">
    <location>
        <begin position="257"/>
        <end position="280"/>
    </location>
</feature>
<evidence type="ECO:0000313" key="4">
    <source>
        <dbReference type="Proteomes" id="UP000250179"/>
    </source>
</evidence>